<dbReference type="Proteomes" id="UP001197247">
    <property type="component" value="Unassembled WGS sequence"/>
</dbReference>
<evidence type="ECO:0000259" key="5">
    <source>
        <dbReference type="PROSITE" id="PS50932"/>
    </source>
</evidence>
<dbReference type="Pfam" id="PF00356">
    <property type="entry name" value="LacI"/>
    <property type="match status" value="1"/>
</dbReference>
<dbReference type="GO" id="GO:0003677">
    <property type="term" value="F:DNA binding"/>
    <property type="evidence" value="ECO:0007669"/>
    <property type="project" value="UniProtKB-KW"/>
</dbReference>
<dbReference type="CDD" id="cd06267">
    <property type="entry name" value="PBP1_LacI_sugar_binding-like"/>
    <property type="match status" value="1"/>
</dbReference>
<dbReference type="InterPro" id="IPR046335">
    <property type="entry name" value="LacI/GalR-like_sensor"/>
</dbReference>
<organism evidence="6 7">
    <name type="scientific">Kineosporia corallincola</name>
    <dbReference type="NCBI Taxonomy" id="2835133"/>
    <lineage>
        <taxon>Bacteria</taxon>
        <taxon>Bacillati</taxon>
        <taxon>Actinomycetota</taxon>
        <taxon>Actinomycetes</taxon>
        <taxon>Kineosporiales</taxon>
        <taxon>Kineosporiaceae</taxon>
        <taxon>Kineosporia</taxon>
    </lineage>
</organism>
<comment type="caution">
    <text evidence="6">The sequence shown here is derived from an EMBL/GenBank/DDBJ whole genome shotgun (WGS) entry which is preliminary data.</text>
</comment>
<proteinExistence type="predicted"/>
<name>A0ABS5TMZ9_9ACTN</name>
<dbReference type="Gene3D" id="3.40.50.2300">
    <property type="match status" value="2"/>
</dbReference>
<feature type="domain" description="HTH lacI-type" evidence="5">
    <location>
        <begin position="11"/>
        <end position="65"/>
    </location>
</feature>
<dbReference type="PROSITE" id="PS50932">
    <property type="entry name" value="HTH_LACI_2"/>
    <property type="match status" value="1"/>
</dbReference>
<evidence type="ECO:0000256" key="1">
    <source>
        <dbReference type="ARBA" id="ARBA00023015"/>
    </source>
</evidence>
<feature type="region of interest" description="Disordered" evidence="4">
    <location>
        <begin position="314"/>
        <end position="347"/>
    </location>
</feature>
<dbReference type="EMBL" id="JAHBAY010000009">
    <property type="protein sequence ID" value="MBT0771581.1"/>
    <property type="molecule type" value="Genomic_DNA"/>
</dbReference>
<keyword evidence="1" id="KW-0805">Transcription regulation</keyword>
<gene>
    <name evidence="6" type="ORF">KIH74_21765</name>
</gene>
<dbReference type="RefSeq" id="WP_214157947.1">
    <property type="nucleotide sequence ID" value="NZ_JAHBAY010000009.1"/>
</dbReference>
<reference evidence="6 7" key="1">
    <citation type="submission" date="2021-05" db="EMBL/GenBank/DDBJ databases">
        <title>Kineosporia and Streptomyces sp. nov. two new marine actinobacteria isolated from Coral.</title>
        <authorList>
            <person name="Buangrab K."/>
            <person name="Sutthacheep M."/>
            <person name="Yeemin T."/>
            <person name="Harunari E."/>
            <person name="Igarashi Y."/>
            <person name="Kanchanasin P."/>
            <person name="Tanasupawat S."/>
            <person name="Phongsopitanun W."/>
        </authorList>
    </citation>
    <scope>NUCLEOTIDE SEQUENCE [LARGE SCALE GENOMIC DNA]</scope>
    <source>
        <strain evidence="6 7">J2-2</strain>
    </source>
</reference>
<evidence type="ECO:0000256" key="2">
    <source>
        <dbReference type="ARBA" id="ARBA00023125"/>
    </source>
</evidence>
<protein>
    <submittedName>
        <fullName evidence="6">LacI family DNA-binding transcriptional regulator</fullName>
    </submittedName>
</protein>
<accession>A0ABS5TMZ9</accession>
<dbReference type="PANTHER" id="PTHR30146">
    <property type="entry name" value="LACI-RELATED TRANSCRIPTIONAL REPRESSOR"/>
    <property type="match status" value="1"/>
</dbReference>
<dbReference type="InterPro" id="IPR010982">
    <property type="entry name" value="Lambda_DNA-bd_dom_sf"/>
</dbReference>
<evidence type="ECO:0000313" key="6">
    <source>
        <dbReference type="EMBL" id="MBT0771581.1"/>
    </source>
</evidence>
<dbReference type="InterPro" id="IPR000843">
    <property type="entry name" value="HTH_LacI"/>
</dbReference>
<dbReference type="InterPro" id="IPR028082">
    <property type="entry name" value="Peripla_BP_I"/>
</dbReference>
<evidence type="ECO:0000256" key="3">
    <source>
        <dbReference type="ARBA" id="ARBA00023163"/>
    </source>
</evidence>
<dbReference type="CDD" id="cd01392">
    <property type="entry name" value="HTH_LacI"/>
    <property type="match status" value="1"/>
</dbReference>
<evidence type="ECO:0000256" key="4">
    <source>
        <dbReference type="SAM" id="MobiDB-lite"/>
    </source>
</evidence>
<evidence type="ECO:0000313" key="7">
    <source>
        <dbReference type="Proteomes" id="UP001197247"/>
    </source>
</evidence>
<dbReference type="SMART" id="SM00354">
    <property type="entry name" value="HTH_LACI"/>
    <property type="match status" value="1"/>
</dbReference>
<dbReference type="Pfam" id="PF13377">
    <property type="entry name" value="Peripla_BP_3"/>
    <property type="match status" value="1"/>
</dbReference>
<dbReference type="SUPFAM" id="SSF47413">
    <property type="entry name" value="lambda repressor-like DNA-binding domains"/>
    <property type="match status" value="1"/>
</dbReference>
<dbReference type="PANTHER" id="PTHR30146:SF109">
    <property type="entry name" value="HTH-TYPE TRANSCRIPTIONAL REGULATOR GALS"/>
    <property type="match status" value="1"/>
</dbReference>
<keyword evidence="2 6" id="KW-0238">DNA-binding</keyword>
<keyword evidence="7" id="KW-1185">Reference proteome</keyword>
<sequence>MASQRAGMPRVTLADVAERAGVSTALVSIVMRDAPGASPQTRERVRQVAGELGYQPDRRARLLRSGRTRLLGVVFSVQHAFHGDLVTGLYAAAEKAGYELALSAITPQRDEQRAVAGLMAERCEALIVMSLDSSAAQLSELAARMPLVVLTRNVRDPDVDVVRNDDRRGLHLAVDHLVELGHRRIAHLDGGRAPGSAERRRGYREAMERHGLEAGARVVAGGVTEADGATAARELLADLPTAVTVFNDRVATGLLGVVRGAGLDVPGDLSVLGFDDDRLARLGYIDLTTVGQDAQALTELAVRRAVDRIEGRPVTHPHLVTPPQLVLRGTTGPVRADPGRMSGWGDA</sequence>
<dbReference type="SUPFAM" id="SSF53822">
    <property type="entry name" value="Periplasmic binding protein-like I"/>
    <property type="match status" value="1"/>
</dbReference>
<keyword evidence="3" id="KW-0804">Transcription</keyword>
<dbReference type="Gene3D" id="1.10.260.40">
    <property type="entry name" value="lambda repressor-like DNA-binding domains"/>
    <property type="match status" value="1"/>
</dbReference>